<reference evidence="1" key="1">
    <citation type="journal article" date="2024" name="J. Gen. Virol.">
        <title>Novel phages of Pseudomonas syringae unveil numerous potential auxiliary metabolic genes.</title>
        <authorList>
            <person name="Feltin C."/>
            <person name="Garneau J.R."/>
            <person name="Morris C.E."/>
            <person name="Berard A."/>
            <person name="Torres-Barcelo C."/>
        </authorList>
    </citation>
    <scope>NUCLEOTIDE SEQUENCE</scope>
</reference>
<gene>
    <name evidence="1" type="ORF">Cygsa01_00101</name>
</gene>
<sequence length="123" mass="13534">MSFKPQKIVLINADGTKVEIECGHGDSLVSASLVQRAGKVYLCDSMNAYRSAIHFLEVPAERIVELPFSGASVPGKHDKLPHPDRTRMWQFIDNALQGTVEPMQRGEICNVLAPRLVGFLSGE</sequence>
<protein>
    <submittedName>
        <fullName evidence="1">Uncharacterized protein</fullName>
    </submittedName>
</protein>
<evidence type="ECO:0000313" key="1">
    <source>
        <dbReference type="EMBL" id="XAI71147.1"/>
    </source>
</evidence>
<dbReference type="EMBL" id="PP179332">
    <property type="protein sequence ID" value="XAI71147.1"/>
    <property type="molecule type" value="Genomic_DNA"/>
</dbReference>
<organism evidence="1">
    <name type="scientific">Pseudomonas phage Cygsa01</name>
    <dbReference type="NCBI Taxonomy" id="3138529"/>
    <lineage>
        <taxon>Viruses</taxon>
    </lineage>
</organism>
<name>A0AAU6W3I0_9VIRU</name>
<proteinExistence type="predicted"/>
<accession>A0AAU6W3I0</accession>